<dbReference type="STRING" id="1423778.FC70_GL000649"/>
<dbReference type="SUPFAM" id="SSF56801">
    <property type="entry name" value="Acetyl-CoA synthetase-like"/>
    <property type="match status" value="1"/>
</dbReference>
<evidence type="ECO:0000259" key="4">
    <source>
        <dbReference type="Pfam" id="PF13193"/>
    </source>
</evidence>
<evidence type="ECO:0000256" key="2">
    <source>
        <dbReference type="ARBA" id="ARBA00022598"/>
    </source>
</evidence>
<dbReference type="Proteomes" id="UP000051697">
    <property type="component" value="Unassembled WGS sequence"/>
</dbReference>
<comment type="caution">
    <text evidence="5">The sequence shown here is derived from an EMBL/GenBank/DDBJ whole genome shotgun (WGS) entry which is preliminary data.</text>
</comment>
<feature type="domain" description="AMP-dependent synthetase/ligase" evidence="3">
    <location>
        <begin position="25"/>
        <end position="370"/>
    </location>
</feature>
<dbReference type="PANTHER" id="PTHR43201">
    <property type="entry name" value="ACYL-COA SYNTHETASE"/>
    <property type="match status" value="1"/>
</dbReference>
<name>A0A0R1RI98_9LACO</name>
<keyword evidence="2" id="KW-0436">Ligase</keyword>
<evidence type="ECO:0000313" key="5">
    <source>
        <dbReference type="EMBL" id="KRL56062.1"/>
    </source>
</evidence>
<proteinExistence type="inferred from homology"/>
<dbReference type="GO" id="GO:0006631">
    <property type="term" value="P:fatty acid metabolic process"/>
    <property type="evidence" value="ECO:0007669"/>
    <property type="project" value="TreeGrafter"/>
</dbReference>
<feature type="domain" description="AMP-binding enzyme C-terminal" evidence="4">
    <location>
        <begin position="417"/>
        <end position="494"/>
    </location>
</feature>
<dbReference type="Pfam" id="PF00501">
    <property type="entry name" value="AMP-binding"/>
    <property type="match status" value="1"/>
</dbReference>
<dbReference type="AlphaFoldDB" id="A0A0R1RI98"/>
<dbReference type="Gene3D" id="3.40.50.12780">
    <property type="entry name" value="N-terminal domain of ligase-like"/>
    <property type="match status" value="1"/>
</dbReference>
<comment type="similarity">
    <text evidence="1">Belongs to the ATP-dependent AMP-binding enzyme family.</text>
</comment>
<dbReference type="GO" id="GO:0031956">
    <property type="term" value="F:medium-chain fatty acid-CoA ligase activity"/>
    <property type="evidence" value="ECO:0007669"/>
    <property type="project" value="TreeGrafter"/>
</dbReference>
<organism evidence="5 6">
    <name type="scientific">Paucilactobacillus oligofermentans DSM 15707 = LMG 22743</name>
    <dbReference type="NCBI Taxonomy" id="1423778"/>
    <lineage>
        <taxon>Bacteria</taxon>
        <taxon>Bacillati</taxon>
        <taxon>Bacillota</taxon>
        <taxon>Bacilli</taxon>
        <taxon>Lactobacillales</taxon>
        <taxon>Lactobacillaceae</taxon>
        <taxon>Paucilactobacillus</taxon>
    </lineage>
</organism>
<evidence type="ECO:0000313" key="6">
    <source>
        <dbReference type="Proteomes" id="UP000051697"/>
    </source>
</evidence>
<dbReference type="PATRIC" id="fig|1423778.4.peg.677"/>
<accession>A0A0R1RI98</accession>
<reference evidence="5 6" key="1">
    <citation type="journal article" date="2015" name="Genome Announc.">
        <title>Expanding the biotechnology potential of lactobacilli through comparative genomics of 213 strains and associated genera.</title>
        <authorList>
            <person name="Sun Z."/>
            <person name="Harris H.M."/>
            <person name="McCann A."/>
            <person name="Guo C."/>
            <person name="Argimon S."/>
            <person name="Zhang W."/>
            <person name="Yang X."/>
            <person name="Jeffery I.B."/>
            <person name="Cooney J.C."/>
            <person name="Kagawa T.F."/>
            <person name="Liu W."/>
            <person name="Song Y."/>
            <person name="Salvetti E."/>
            <person name="Wrobel A."/>
            <person name="Rasinkangas P."/>
            <person name="Parkhill J."/>
            <person name="Rea M.C."/>
            <person name="O'Sullivan O."/>
            <person name="Ritari J."/>
            <person name="Douillard F.P."/>
            <person name="Paul Ross R."/>
            <person name="Yang R."/>
            <person name="Briner A.E."/>
            <person name="Felis G.E."/>
            <person name="de Vos W.M."/>
            <person name="Barrangou R."/>
            <person name="Klaenhammer T.R."/>
            <person name="Caufield P.W."/>
            <person name="Cui Y."/>
            <person name="Zhang H."/>
            <person name="O'Toole P.W."/>
        </authorList>
    </citation>
    <scope>NUCLEOTIDE SEQUENCE [LARGE SCALE GENOMIC DNA]</scope>
    <source>
        <strain evidence="5 6">DSM 15707</strain>
    </source>
</reference>
<dbReference type="Gene3D" id="3.30.300.30">
    <property type="match status" value="1"/>
</dbReference>
<dbReference type="EMBL" id="AZFE01000030">
    <property type="protein sequence ID" value="KRL56062.1"/>
    <property type="molecule type" value="Genomic_DNA"/>
</dbReference>
<evidence type="ECO:0000256" key="1">
    <source>
        <dbReference type="ARBA" id="ARBA00006432"/>
    </source>
</evidence>
<dbReference type="InterPro" id="IPR042099">
    <property type="entry name" value="ANL_N_sf"/>
</dbReference>
<dbReference type="PROSITE" id="PS00455">
    <property type="entry name" value="AMP_BINDING"/>
    <property type="match status" value="1"/>
</dbReference>
<dbReference type="InterPro" id="IPR000873">
    <property type="entry name" value="AMP-dep_synth/lig_dom"/>
</dbReference>
<evidence type="ECO:0000259" key="3">
    <source>
        <dbReference type="Pfam" id="PF00501"/>
    </source>
</evidence>
<dbReference type="PANTHER" id="PTHR43201:SF5">
    <property type="entry name" value="MEDIUM-CHAIN ACYL-COA LIGASE ACSF2, MITOCHONDRIAL"/>
    <property type="match status" value="1"/>
</dbReference>
<dbReference type="InterPro" id="IPR045851">
    <property type="entry name" value="AMP-bd_C_sf"/>
</dbReference>
<gene>
    <name evidence="5" type="ORF">FC70_GL000649</name>
</gene>
<dbReference type="Pfam" id="PF13193">
    <property type="entry name" value="AMP-binding_C"/>
    <property type="match status" value="1"/>
</dbReference>
<dbReference type="InterPro" id="IPR020845">
    <property type="entry name" value="AMP-binding_CS"/>
</dbReference>
<sequence length="509" mass="57220">MIMTKLTEVLTSQLVDQGSRRLFRDDELDQWFTGDQFGQDVKQIASFLMTAKVQRGDQILVCLDNSVAYLTIMQAAWELGIVVHPIAFTTPIAQLKAELAEQDYACLIMKDSFVSSLEQINNFIKDNLELNTMLKMNLFVSTKMLSRKHLVVVTPHEDDLAMILNTSGTTGKPKRVGLTHRLLNNAAIHDYLSHELTKLDTTMVIMPMFHINAQVMSCLSMRYAGGRIMTTSKFSASKFWNQVTDNQVTWVSVVPTIVSILLMNEKAKVVYEERQDKVALRFLRSSSFSLPEHQLLSFEKQFNTQILEGYGMTETTSQSTINPFNAPKIGSAGKPFGTELAINVNGQLQKNATEIGEIWLRGDHVINDYLESQPDSFEDGWFKTGDLGYVDDDGYLFVKGRQKEMINRGGEKVAPAKVESVLTRLEAVNEVAVIGLPDDLYGEQVTAVIVSSSEIDEETFSNQVIAYAKENLATFECPTQVFRINEFPKNNTGKILRPKLAEMLVMQHV</sequence>
<keyword evidence="6" id="KW-1185">Reference proteome</keyword>
<dbReference type="InterPro" id="IPR025110">
    <property type="entry name" value="AMP-bd_C"/>
</dbReference>
<protein>
    <submittedName>
        <fullName evidence="5">Acyl-CoA synthetase family protein</fullName>
    </submittedName>
</protein>